<evidence type="ECO:0000256" key="1">
    <source>
        <dbReference type="ARBA" id="ARBA00004193"/>
    </source>
</evidence>
<feature type="domain" description="ABC transporter substrate-binding protein PnrA-like" evidence="8">
    <location>
        <begin position="42"/>
        <end position="339"/>
    </location>
</feature>
<evidence type="ECO:0000256" key="2">
    <source>
        <dbReference type="ARBA" id="ARBA00008610"/>
    </source>
</evidence>
<dbReference type="EMBL" id="FQXH01000014">
    <property type="protein sequence ID" value="SHH28978.1"/>
    <property type="molecule type" value="Genomic_DNA"/>
</dbReference>
<organism evidence="9 10">
    <name type="scientific">Tepidibacter thalassicus DSM 15285</name>
    <dbReference type="NCBI Taxonomy" id="1123350"/>
    <lineage>
        <taxon>Bacteria</taxon>
        <taxon>Bacillati</taxon>
        <taxon>Bacillota</taxon>
        <taxon>Clostridia</taxon>
        <taxon>Peptostreptococcales</taxon>
        <taxon>Peptostreptococcaceae</taxon>
        <taxon>Tepidibacter</taxon>
    </lineage>
</organism>
<evidence type="ECO:0000313" key="9">
    <source>
        <dbReference type="EMBL" id="SHH28978.1"/>
    </source>
</evidence>
<reference evidence="10" key="1">
    <citation type="submission" date="2016-11" db="EMBL/GenBank/DDBJ databases">
        <authorList>
            <person name="Varghese N."/>
            <person name="Submissions S."/>
        </authorList>
    </citation>
    <scope>NUCLEOTIDE SEQUENCE [LARGE SCALE GENOMIC DNA]</scope>
    <source>
        <strain evidence="10">DSM 15285</strain>
    </source>
</reference>
<dbReference type="AlphaFoldDB" id="A0A1M5RS87"/>
<dbReference type="Proteomes" id="UP000242520">
    <property type="component" value="Unassembled WGS sequence"/>
</dbReference>
<evidence type="ECO:0000313" key="10">
    <source>
        <dbReference type="Proteomes" id="UP000242520"/>
    </source>
</evidence>
<dbReference type="STRING" id="1123350.SAMN02744040_01489"/>
<dbReference type="CDD" id="cd06354">
    <property type="entry name" value="PBP1_PrnA-like"/>
    <property type="match status" value="1"/>
</dbReference>
<dbReference type="InterPro" id="IPR003760">
    <property type="entry name" value="PnrA-like"/>
</dbReference>
<keyword evidence="5" id="KW-0472">Membrane</keyword>
<dbReference type="InterPro" id="IPR028082">
    <property type="entry name" value="Peripla_BP_I"/>
</dbReference>
<dbReference type="PANTHER" id="PTHR34296:SF2">
    <property type="entry name" value="ABC TRANSPORTER GUANOSINE-BINDING PROTEIN NUPN"/>
    <property type="match status" value="1"/>
</dbReference>
<evidence type="ECO:0000259" key="8">
    <source>
        <dbReference type="Pfam" id="PF02608"/>
    </source>
</evidence>
<keyword evidence="4 7" id="KW-0732">Signal</keyword>
<evidence type="ECO:0000256" key="4">
    <source>
        <dbReference type="ARBA" id="ARBA00022729"/>
    </source>
</evidence>
<feature type="signal peptide" evidence="7">
    <location>
        <begin position="1"/>
        <end position="21"/>
    </location>
</feature>
<keyword evidence="3" id="KW-1003">Cell membrane</keyword>
<gene>
    <name evidence="9" type="ORF">SAMN02744040_01489</name>
</gene>
<dbReference type="SUPFAM" id="SSF53822">
    <property type="entry name" value="Periplasmic binding protein-like I"/>
    <property type="match status" value="1"/>
</dbReference>
<evidence type="ECO:0000256" key="3">
    <source>
        <dbReference type="ARBA" id="ARBA00022475"/>
    </source>
</evidence>
<evidence type="ECO:0000256" key="7">
    <source>
        <dbReference type="SAM" id="SignalP"/>
    </source>
</evidence>
<dbReference type="Gene3D" id="3.40.50.2300">
    <property type="match status" value="2"/>
</dbReference>
<sequence length="347" mass="37648">MAMKKKLISLALAATMLGTMLVGCSKPAEEGAGGTQGEKVIKVGMVTDVGGINDQSFNQSAWEGLKRAEKDLGIKAVYRESKQDADYVPNIESLIDEENDLIWGIGYKMAKDLKAQAEAYPDKNFAIIDYDYGKETPKNVLGVTFKAEESSYLVGLIAGKMTKTNKVGFIGGMKGPIIESFEYGFRAGVKEANPNAQVTVQYANSFTDQAKGKAIAKGMYSNGVDIIFHAAGDTGRGLIEAAKEENKYAIGVDRDQNYLAPENVITSAMKRVDNALYDITKQFKEGNFKPGTTVTYGLAEGGVDIAPTTDKHVPKDVLDLVNSYKEKIIKGDIKVPATKEEFDAMMK</sequence>
<name>A0A1M5RS87_9FIRM</name>
<protein>
    <submittedName>
        <fullName evidence="9">Basic membrane protein A</fullName>
    </submittedName>
</protein>
<dbReference type="GO" id="GO:0005886">
    <property type="term" value="C:plasma membrane"/>
    <property type="evidence" value="ECO:0007669"/>
    <property type="project" value="UniProtKB-SubCell"/>
</dbReference>
<feature type="chain" id="PRO_5038587843" evidence="7">
    <location>
        <begin position="22"/>
        <end position="347"/>
    </location>
</feature>
<dbReference type="RefSeq" id="WP_330389035.1">
    <property type="nucleotide sequence ID" value="NZ_FQXH01000014.1"/>
</dbReference>
<comment type="subcellular location">
    <subcellularLocation>
        <location evidence="1">Cell membrane</location>
        <topology evidence="1">Lipid-anchor</topology>
    </subcellularLocation>
</comment>
<keyword evidence="10" id="KW-1185">Reference proteome</keyword>
<accession>A0A1M5RS87</accession>
<dbReference type="PANTHER" id="PTHR34296">
    <property type="entry name" value="TRANSCRIPTIONAL ACTIVATOR PROTEIN MED"/>
    <property type="match status" value="1"/>
</dbReference>
<dbReference type="PROSITE" id="PS51257">
    <property type="entry name" value="PROKAR_LIPOPROTEIN"/>
    <property type="match status" value="1"/>
</dbReference>
<dbReference type="InterPro" id="IPR050957">
    <property type="entry name" value="BMP_lipoprotein"/>
</dbReference>
<proteinExistence type="inferred from homology"/>
<comment type="similarity">
    <text evidence="2">Belongs to the BMP lipoprotein family.</text>
</comment>
<dbReference type="Pfam" id="PF02608">
    <property type="entry name" value="Bmp"/>
    <property type="match status" value="1"/>
</dbReference>
<evidence type="ECO:0000256" key="6">
    <source>
        <dbReference type="ARBA" id="ARBA00023288"/>
    </source>
</evidence>
<evidence type="ECO:0000256" key="5">
    <source>
        <dbReference type="ARBA" id="ARBA00023136"/>
    </source>
</evidence>
<keyword evidence="6" id="KW-0449">Lipoprotein</keyword>